<comment type="subcellular location">
    <subcellularLocation>
        <location evidence="1 8">Cell membrane</location>
        <topology evidence="1 8">Multi-pass membrane protein</topology>
    </subcellularLocation>
</comment>
<keyword evidence="5 8" id="KW-0812">Transmembrane</keyword>
<comment type="similarity">
    <text evidence="2">Belongs to the binding-protein-dependent transport system permease family. CysTW subfamily.</text>
</comment>
<feature type="transmembrane region" description="Helical" evidence="8">
    <location>
        <begin position="228"/>
        <end position="248"/>
    </location>
</feature>
<dbReference type="PROSITE" id="PS50928">
    <property type="entry name" value="ABC_TM1"/>
    <property type="match status" value="1"/>
</dbReference>
<dbReference type="PANTHER" id="PTHR43848">
    <property type="entry name" value="PUTRESCINE TRANSPORT SYSTEM PERMEASE PROTEIN POTI"/>
    <property type="match status" value="1"/>
</dbReference>
<evidence type="ECO:0000256" key="7">
    <source>
        <dbReference type="ARBA" id="ARBA00023136"/>
    </source>
</evidence>
<evidence type="ECO:0000256" key="3">
    <source>
        <dbReference type="ARBA" id="ARBA00022448"/>
    </source>
</evidence>
<keyword evidence="3 8" id="KW-0813">Transport</keyword>
<dbReference type="InterPro" id="IPR000515">
    <property type="entry name" value="MetI-like"/>
</dbReference>
<feature type="transmembrane region" description="Helical" evidence="8">
    <location>
        <begin position="200"/>
        <end position="221"/>
    </location>
</feature>
<keyword evidence="6 8" id="KW-1133">Transmembrane helix</keyword>
<dbReference type="EMBL" id="UGNV01000001">
    <property type="protein sequence ID" value="STX28369.1"/>
    <property type="molecule type" value="Genomic_DNA"/>
</dbReference>
<reference evidence="10 11" key="1">
    <citation type="submission" date="2018-06" db="EMBL/GenBank/DDBJ databases">
        <authorList>
            <consortium name="Pathogen Informatics"/>
            <person name="Doyle S."/>
        </authorList>
    </citation>
    <scope>NUCLEOTIDE SEQUENCE [LARGE SCALE GENOMIC DNA]</scope>
    <source>
        <strain evidence="10 11">NCTC13315</strain>
    </source>
</reference>
<evidence type="ECO:0000256" key="6">
    <source>
        <dbReference type="ARBA" id="ARBA00022989"/>
    </source>
</evidence>
<organism evidence="10 11">
    <name type="scientific">Legionella beliardensis</name>
    <dbReference type="NCBI Taxonomy" id="91822"/>
    <lineage>
        <taxon>Bacteria</taxon>
        <taxon>Pseudomonadati</taxon>
        <taxon>Pseudomonadota</taxon>
        <taxon>Gammaproteobacteria</taxon>
        <taxon>Legionellales</taxon>
        <taxon>Legionellaceae</taxon>
        <taxon>Legionella</taxon>
    </lineage>
</organism>
<sequence length="255" mass="28985">MKAFTQKAFLFFVFFFLYTPILILILYSVNDAKFSLQWHGFSWQWYRELFQDRGLWSAFFNSIFLGVCASFIATLLGLLASVNLFLFRTRKQNSFYILLLLLIIIPDLVLGVALLLFFNIMQIPLGFLSLLIAHITFCLPFVILTIKSRINTLDPNIYFSALDLGASRYVALTKVLLPLLWSAILSALLLSFTLSFDDVMISYFVAGPDFNILPLAIYSLVRTGVTPELNALCTITFFISMILVTLSYRLSGKPS</sequence>
<keyword evidence="4" id="KW-1003">Cell membrane</keyword>
<feature type="transmembrane region" description="Helical" evidence="8">
    <location>
        <begin position="123"/>
        <end position="146"/>
    </location>
</feature>
<dbReference type="GO" id="GO:0055085">
    <property type="term" value="P:transmembrane transport"/>
    <property type="evidence" value="ECO:0007669"/>
    <property type="project" value="InterPro"/>
</dbReference>
<feature type="transmembrane region" description="Helical" evidence="8">
    <location>
        <begin position="9"/>
        <end position="29"/>
    </location>
</feature>
<evidence type="ECO:0000256" key="4">
    <source>
        <dbReference type="ARBA" id="ARBA00022475"/>
    </source>
</evidence>
<feature type="transmembrane region" description="Helical" evidence="8">
    <location>
        <begin position="175"/>
        <end position="194"/>
    </location>
</feature>
<keyword evidence="7 8" id="KW-0472">Membrane</keyword>
<keyword evidence="11" id="KW-1185">Reference proteome</keyword>
<accession>A0A378HZL5</accession>
<evidence type="ECO:0000256" key="8">
    <source>
        <dbReference type="RuleBase" id="RU363032"/>
    </source>
</evidence>
<proteinExistence type="inferred from homology"/>
<dbReference type="Proteomes" id="UP000254968">
    <property type="component" value="Unassembled WGS sequence"/>
</dbReference>
<dbReference type="PANTHER" id="PTHR43848:SF2">
    <property type="entry name" value="PUTRESCINE TRANSPORT SYSTEM PERMEASE PROTEIN POTI"/>
    <property type="match status" value="1"/>
</dbReference>
<evidence type="ECO:0000259" key="9">
    <source>
        <dbReference type="PROSITE" id="PS50928"/>
    </source>
</evidence>
<feature type="transmembrane region" description="Helical" evidence="8">
    <location>
        <begin position="63"/>
        <end position="87"/>
    </location>
</feature>
<name>A0A378HZL5_9GAMM</name>
<feature type="transmembrane region" description="Helical" evidence="8">
    <location>
        <begin position="94"/>
        <end position="117"/>
    </location>
</feature>
<feature type="domain" description="ABC transmembrane type-1" evidence="9">
    <location>
        <begin position="59"/>
        <end position="247"/>
    </location>
</feature>
<evidence type="ECO:0000256" key="2">
    <source>
        <dbReference type="ARBA" id="ARBA00007069"/>
    </source>
</evidence>
<gene>
    <name evidence="10" type="primary">potC</name>
    <name evidence="10" type="ORF">NCTC13315_00898</name>
</gene>
<dbReference type="GO" id="GO:0005886">
    <property type="term" value="C:plasma membrane"/>
    <property type="evidence" value="ECO:0007669"/>
    <property type="project" value="UniProtKB-SubCell"/>
</dbReference>
<dbReference type="AlphaFoldDB" id="A0A378HZL5"/>
<dbReference type="CDD" id="cd06261">
    <property type="entry name" value="TM_PBP2"/>
    <property type="match status" value="1"/>
</dbReference>
<protein>
    <submittedName>
        <fullName evidence="10">Spermidine/putrescine transport system permease protein</fullName>
    </submittedName>
</protein>
<evidence type="ECO:0000256" key="1">
    <source>
        <dbReference type="ARBA" id="ARBA00004651"/>
    </source>
</evidence>
<evidence type="ECO:0000256" key="5">
    <source>
        <dbReference type="ARBA" id="ARBA00022692"/>
    </source>
</evidence>
<dbReference type="OrthoDB" id="9782004at2"/>
<dbReference type="InterPro" id="IPR035906">
    <property type="entry name" value="MetI-like_sf"/>
</dbReference>
<dbReference type="RefSeq" id="WP_115302122.1">
    <property type="nucleotide sequence ID" value="NZ_CAAAHO010000001.1"/>
</dbReference>
<evidence type="ECO:0000313" key="11">
    <source>
        <dbReference type="Proteomes" id="UP000254968"/>
    </source>
</evidence>
<dbReference type="SUPFAM" id="SSF161098">
    <property type="entry name" value="MetI-like"/>
    <property type="match status" value="1"/>
</dbReference>
<dbReference type="InterPro" id="IPR051789">
    <property type="entry name" value="Bact_Polyamine_Transport"/>
</dbReference>
<dbReference type="Gene3D" id="1.10.3720.10">
    <property type="entry name" value="MetI-like"/>
    <property type="match status" value="1"/>
</dbReference>
<dbReference type="Pfam" id="PF00528">
    <property type="entry name" value="BPD_transp_1"/>
    <property type="match status" value="1"/>
</dbReference>
<evidence type="ECO:0000313" key="10">
    <source>
        <dbReference type="EMBL" id="STX28369.1"/>
    </source>
</evidence>